<protein>
    <submittedName>
        <fullName evidence="1">Uncharacterized protein</fullName>
    </submittedName>
</protein>
<evidence type="ECO:0000313" key="2">
    <source>
        <dbReference type="Proteomes" id="UP000541154"/>
    </source>
</evidence>
<evidence type="ECO:0000313" key="1">
    <source>
        <dbReference type="EMBL" id="KAF5860795.1"/>
    </source>
</evidence>
<accession>A0A8H6A6K9</accession>
<feature type="non-terminal residue" evidence="1">
    <location>
        <position position="101"/>
    </location>
</feature>
<gene>
    <name evidence="1" type="ORF">ETB97_001077</name>
</gene>
<name>A0A8H6A6K9_PETAA</name>
<sequence>MLHQPRVYHKANLPSSPILVSTLEFLKAFASFLSTLVEAEEVAVVTGTLSPGYRDGGGTSCLGYDTGLNFGQAERADTLDQVLIMSKSSEPLYGSGIGYPS</sequence>
<organism evidence="1 2">
    <name type="scientific">Petromyces alliaceus</name>
    <name type="common">Aspergillus alliaceus</name>
    <dbReference type="NCBI Taxonomy" id="209559"/>
    <lineage>
        <taxon>Eukaryota</taxon>
        <taxon>Fungi</taxon>
        <taxon>Dikarya</taxon>
        <taxon>Ascomycota</taxon>
        <taxon>Pezizomycotina</taxon>
        <taxon>Eurotiomycetes</taxon>
        <taxon>Eurotiomycetidae</taxon>
        <taxon>Eurotiales</taxon>
        <taxon>Aspergillaceae</taxon>
        <taxon>Aspergillus</taxon>
        <taxon>Aspergillus subgen. Circumdati</taxon>
    </lineage>
</organism>
<keyword evidence="2" id="KW-1185">Reference proteome</keyword>
<comment type="caution">
    <text evidence="1">The sequence shown here is derived from an EMBL/GenBank/DDBJ whole genome shotgun (WGS) entry which is preliminary data.</text>
</comment>
<dbReference type="EMBL" id="SPNV01000119">
    <property type="protein sequence ID" value="KAF5860795.1"/>
    <property type="molecule type" value="Genomic_DNA"/>
</dbReference>
<dbReference type="AlphaFoldDB" id="A0A8H6A6K9"/>
<proteinExistence type="predicted"/>
<reference evidence="1 2" key="1">
    <citation type="submission" date="2019-04" db="EMBL/GenBank/DDBJ databases">
        <title>Aspergillus burnettii sp. nov., novel species from soil in southeast Queensland.</title>
        <authorList>
            <person name="Gilchrist C.L.M."/>
            <person name="Pitt J.I."/>
            <person name="Lange L."/>
            <person name="Lacey H.J."/>
            <person name="Vuong D."/>
            <person name="Midgley D.J."/>
            <person name="Greenfield P."/>
            <person name="Bradbury M."/>
            <person name="Lacey E."/>
            <person name="Busk P.K."/>
            <person name="Pilgaard B."/>
            <person name="Chooi Y.H."/>
            <person name="Piggott A.M."/>
        </authorList>
    </citation>
    <scope>NUCLEOTIDE SEQUENCE [LARGE SCALE GENOMIC DNA]</scope>
    <source>
        <strain evidence="1 2">FRR 5400</strain>
    </source>
</reference>
<dbReference type="Proteomes" id="UP000541154">
    <property type="component" value="Unassembled WGS sequence"/>
</dbReference>